<dbReference type="PANTHER" id="PTHR12415">
    <property type="entry name" value="TYROSYL-DNA PHOSPHODIESTERASE 1"/>
    <property type="match status" value="1"/>
</dbReference>
<protein>
    <submittedName>
        <fullName evidence="13">Probable tyrosyl-DNA phosphodiesterase isoform X2</fullName>
    </submittedName>
</protein>
<evidence type="ECO:0000256" key="8">
    <source>
        <dbReference type="ARBA" id="ARBA00023242"/>
    </source>
</evidence>
<evidence type="ECO:0000256" key="11">
    <source>
        <dbReference type="PIRSR" id="PIRSR610347-3"/>
    </source>
</evidence>
<feature type="active site" description="Proton donor/acceptor" evidence="9">
    <location>
        <position position="368"/>
    </location>
</feature>
<evidence type="ECO:0000256" key="4">
    <source>
        <dbReference type="ARBA" id="ARBA00022763"/>
    </source>
</evidence>
<dbReference type="GO" id="GO:0017005">
    <property type="term" value="F:3'-tyrosyl-DNA phosphodiesterase activity"/>
    <property type="evidence" value="ECO:0007669"/>
    <property type="project" value="TreeGrafter"/>
</dbReference>
<dbReference type="GO" id="GO:0004527">
    <property type="term" value="F:exonuclease activity"/>
    <property type="evidence" value="ECO:0007669"/>
    <property type="project" value="UniProtKB-KW"/>
</dbReference>
<sequence>MSTESLKQSIGEFLNDLTQDKLDLSECMYDTVKPGAMAEKLKRAAPYNMFLTAIRDSKPTHDEPLSITMQEIFDESLGEIETSVQINFEIEIDWLLTFYHKARILDKPLLVLYGAADPDLDEINKVKSNVNAIRIKMPPEYAHSHSKIMLLGYADGTMRIVISTANLTMFDWHNCTQSLWMSPLLPALTEDAEPTAGESPTGFKADLLRYLVVYQVEQLEPWLERIRKTDFSAINVFLITSVPGAHLQPAPWGCTAIGTVLEHHMVPIDDSIPIVCQSSSIGSLGFTPMGWVQRDLLRHMRRNRSQVNRLRGFMPFKMIHPSKRNALASHDGGISPYKQEHHDRQSWLTAHLQQWKSDQRHRSQAMPHNKCYARFNEQEQSLYWFLLTSANISKAAWGYTDRYSLLTIANYEAGVLFLPKFVATKHFRCVVREMVFHHFPCLTMCH</sequence>
<dbReference type="InterPro" id="IPR010347">
    <property type="entry name" value="Tdp1"/>
</dbReference>
<feature type="site" description="Interaction with DNA" evidence="11">
    <location>
        <position position="393"/>
    </location>
</feature>
<dbReference type="SUPFAM" id="SSF56024">
    <property type="entry name" value="Phospholipase D/nuclease"/>
    <property type="match status" value="2"/>
</dbReference>
<evidence type="ECO:0000313" key="12">
    <source>
        <dbReference type="Proteomes" id="UP000515160"/>
    </source>
</evidence>
<proteinExistence type="inferred from homology"/>
<dbReference type="Proteomes" id="UP000515160">
    <property type="component" value="Chromosome 2L"/>
</dbReference>
<dbReference type="PANTHER" id="PTHR12415:SF0">
    <property type="entry name" value="TYROSYL-DNA PHOSPHODIESTERASE 1"/>
    <property type="match status" value="1"/>
</dbReference>
<keyword evidence="3" id="KW-0540">Nuclease</keyword>
<keyword evidence="6" id="KW-0269">Exonuclease</keyword>
<keyword evidence="8" id="KW-0539">Nucleus</keyword>
<name>A0A9C6T2J2_DROAB</name>
<keyword evidence="12" id="KW-1185">Reference proteome</keyword>
<keyword evidence="7" id="KW-0234">DNA repair</keyword>
<dbReference type="RefSeq" id="XP_051858962.1">
    <property type="nucleotide sequence ID" value="XM_052003002.1"/>
</dbReference>
<dbReference type="OrthoDB" id="47785at2759"/>
<dbReference type="GO" id="GO:0003690">
    <property type="term" value="F:double-stranded DNA binding"/>
    <property type="evidence" value="ECO:0007669"/>
    <property type="project" value="TreeGrafter"/>
</dbReference>
<accession>A0A9C6T2J2</accession>
<dbReference type="AlphaFoldDB" id="A0A9C6T2J2"/>
<evidence type="ECO:0000256" key="2">
    <source>
        <dbReference type="ARBA" id="ARBA00010205"/>
    </source>
</evidence>
<reference evidence="13" key="1">
    <citation type="submission" date="2025-08" db="UniProtKB">
        <authorList>
            <consortium name="RefSeq"/>
        </authorList>
    </citation>
    <scope>IDENTIFICATION</scope>
    <source>
        <strain evidence="13">15112-1751.03</strain>
        <tissue evidence="13">Whole Adult</tissue>
    </source>
</reference>
<comment type="subcellular location">
    <subcellularLocation>
        <location evidence="1">Nucleus</location>
    </subcellularLocation>
</comment>
<feature type="active site" description="Nucleophile" evidence="9">
    <location>
        <position position="145"/>
    </location>
</feature>
<evidence type="ECO:0000256" key="3">
    <source>
        <dbReference type="ARBA" id="ARBA00022722"/>
    </source>
</evidence>
<dbReference type="GeneID" id="117564853"/>
<feature type="binding site" evidence="10">
    <location>
        <position position="147"/>
    </location>
    <ligand>
        <name>substrate</name>
    </ligand>
</feature>
<feature type="binding site" evidence="10">
    <location>
        <position position="370"/>
    </location>
    <ligand>
        <name>substrate</name>
    </ligand>
</feature>
<dbReference type="Gene3D" id="3.30.870.10">
    <property type="entry name" value="Endonuclease Chain A"/>
    <property type="match status" value="2"/>
</dbReference>
<dbReference type="GO" id="GO:0006281">
    <property type="term" value="P:DNA repair"/>
    <property type="evidence" value="ECO:0007669"/>
    <property type="project" value="UniProtKB-KW"/>
</dbReference>
<evidence type="ECO:0000256" key="6">
    <source>
        <dbReference type="ARBA" id="ARBA00022839"/>
    </source>
</evidence>
<organism evidence="12 13">
    <name type="scientific">Drosophila albomicans</name>
    <name type="common">Fruit fly</name>
    <dbReference type="NCBI Taxonomy" id="7291"/>
    <lineage>
        <taxon>Eukaryota</taxon>
        <taxon>Metazoa</taxon>
        <taxon>Ecdysozoa</taxon>
        <taxon>Arthropoda</taxon>
        <taxon>Hexapoda</taxon>
        <taxon>Insecta</taxon>
        <taxon>Pterygota</taxon>
        <taxon>Neoptera</taxon>
        <taxon>Endopterygota</taxon>
        <taxon>Diptera</taxon>
        <taxon>Brachycera</taxon>
        <taxon>Muscomorpha</taxon>
        <taxon>Ephydroidea</taxon>
        <taxon>Drosophilidae</taxon>
        <taxon>Drosophila</taxon>
    </lineage>
</organism>
<dbReference type="Pfam" id="PF06087">
    <property type="entry name" value="Tyr-DNA_phospho"/>
    <property type="match status" value="1"/>
</dbReference>
<evidence type="ECO:0000256" key="10">
    <source>
        <dbReference type="PIRSR" id="PIRSR610347-2"/>
    </source>
</evidence>
<gene>
    <name evidence="13" type="primary">LOC117564853</name>
</gene>
<dbReference type="GO" id="GO:0005634">
    <property type="term" value="C:nucleus"/>
    <property type="evidence" value="ECO:0007669"/>
    <property type="project" value="UniProtKB-SubCell"/>
</dbReference>
<comment type="similarity">
    <text evidence="2">Belongs to the tyrosyl-DNA phosphodiesterase family.</text>
</comment>
<evidence type="ECO:0000256" key="5">
    <source>
        <dbReference type="ARBA" id="ARBA00022801"/>
    </source>
</evidence>
<dbReference type="GO" id="GO:0003697">
    <property type="term" value="F:single-stranded DNA binding"/>
    <property type="evidence" value="ECO:0007669"/>
    <property type="project" value="TreeGrafter"/>
</dbReference>
<keyword evidence="4" id="KW-0227">DNA damage</keyword>
<evidence type="ECO:0000256" key="7">
    <source>
        <dbReference type="ARBA" id="ARBA00023204"/>
    </source>
</evidence>
<evidence type="ECO:0000256" key="9">
    <source>
        <dbReference type="PIRSR" id="PIRSR610347-1"/>
    </source>
</evidence>
<keyword evidence="5" id="KW-0378">Hydrolase</keyword>
<evidence type="ECO:0000313" key="13">
    <source>
        <dbReference type="RefSeq" id="XP_051858962.1"/>
    </source>
</evidence>
<evidence type="ECO:0000256" key="1">
    <source>
        <dbReference type="ARBA" id="ARBA00004123"/>
    </source>
</evidence>